<organism evidence="2 3">
    <name type="scientific">Golovinomyces cichoracearum</name>
    <dbReference type="NCBI Taxonomy" id="62708"/>
    <lineage>
        <taxon>Eukaryota</taxon>
        <taxon>Fungi</taxon>
        <taxon>Dikarya</taxon>
        <taxon>Ascomycota</taxon>
        <taxon>Pezizomycotina</taxon>
        <taxon>Leotiomycetes</taxon>
        <taxon>Erysiphales</taxon>
        <taxon>Erysiphaceae</taxon>
        <taxon>Golovinomyces</taxon>
    </lineage>
</organism>
<accession>A0A420IY37</accession>
<dbReference type="GO" id="GO:0046983">
    <property type="term" value="F:protein dimerization activity"/>
    <property type="evidence" value="ECO:0007669"/>
    <property type="project" value="InterPro"/>
</dbReference>
<dbReference type="AlphaFoldDB" id="A0A420IY37"/>
<feature type="domain" description="HAT C-terminal dimerisation" evidence="1">
    <location>
        <begin position="104"/>
        <end position="165"/>
    </location>
</feature>
<dbReference type="Proteomes" id="UP000285405">
    <property type="component" value="Unassembled WGS sequence"/>
</dbReference>
<reference evidence="2 3" key="1">
    <citation type="journal article" date="2018" name="BMC Genomics">
        <title>Comparative genome analyses reveal sequence features reflecting distinct modes of host-adaptation between dicot and monocot powdery mildew.</title>
        <authorList>
            <person name="Wu Y."/>
            <person name="Ma X."/>
            <person name="Pan Z."/>
            <person name="Kale S.D."/>
            <person name="Song Y."/>
            <person name="King H."/>
            <person name="Zhang Q."/>
            <person name="Presley C."/>
            <person name="Deng X."/>
            <person name="Wei C.I."/>
            <person name="Xiao S."/>
        </authorList>
    </citation>
    <scope>NUCLEOTIDE SEQUENCE [LARGE SCALE GENOMIC DNA]</scope>
    <source>
        <strain evidence="2">UCSC1</strain>
    </source>
</reference>
<proteinExistence type="predicted"/>
<name>A0A420IY37_9PEZI</name>
<dbReference type="SUPFAM" id="SSF53098">
    <property type="entry name" value="Ribonuclease H-like"/>
    <property type="match status" value="1"/>
</dbReference>
<dbReference type="Pfam" id="PF05699">
    <property type="entry name" value="Dimer_Tnp_hAT"/>
    <property type="match status" value="1"/>
</dbReference>
<dbReference type="OrthoDB" id="2976890at2759"/>
<sequence>MTDETMSDAIHYDSLPLDKVFRSARRNTQHRDYRALNDSSDDEAPPEDRVFKKSCITTQSTVRSYLNNEPVMPGDYISQLLQSTDSADMCSTNESALNSFSEMIFSWWKAHKGKFPQMAAAARKYLAIPASKVAVERLFNTGRDLIRLRRYALSAETMRQSMLLRSIYN</sequence>
<evidence type="ECO:0000313" key="3">
    <source>
        <dbReference type="Proteomes" id="UP000285405"/>
    </source>
</evidence>
<dbReference type="InterPro" id="IPR008906">
    <property type="entry name" value="HATC_C_dom"/>
</dbReference>
<protein>
    <recommendedName>
        <fullName evidence="1">HAT C-terminal dimerisation domain-containing protein</fullName>
    </recommendedName>
</protein>
<evidence type="ECO:0000313" key="2">
    <source>
        <dbReference type="EMBL" id="RKF79383.1"/>
    </source>
</evidence>
<dbReference type="EMBL" id="MCBR01004733">
    <property type="protein sequence ID" value="RKF79383.1"/>
    <property type="molecule type" value="Genomic_DNA"/>
</dbReference>
<dbReference type="InterPro" id="IPR012337">
    <property type="entry name" value="RNaseH-like_sf"/>
</dbReference>
<gene>
    <name evidence="2" type="ORF">GcC1_047036</name>
</gene>
<evidence type="ECO:0000259" key="1">
    <source>
        <dbReference type="Pfam" id="PF05699"/>
    </source>
</evidence>
<dbReference type="PANTHER" id="PTHR47611:SF1">
    <property type="entry name" value="CCHC-TYPE DOMAIN-CONTAINING PROTEIN"/>
    <property type="match status" value="1"/>
</dbReference>
<dbReference type="PANTHER" id="PTHR47611">
    <property type="entry name" value="HAT DIMERISATION DOMAIN, C-TERMINAL"/>
    <property type="match status" value="1"/>
</dbReference>
<comment type="caution">
    <text evidence="2">The sequence shown here is derived from an EMBL/GenBank/DDBJ whole genome shotgun (WGS) entry which is preliminary data.</text>
</comment>